<feature type="domain" description="RING-type" evidence="9">
    <location>
        <begin position="726"/>
        <end position="778"/>
    </location>
</feature>
<proteinExistence type="predicted"/>
<evidence type="ECO:0000256" key="6">
    <source>
        <dbReference type="ARBA" id="ARBA00022840"/>
    </source>
</evidence>
<dbReference type="InterPro" id="IPR050628">
    <property type="entry name" value="SNF2_RAD54_helicase_TF"/>
</dbReference>
<evidence type="ECO:0000259" key="9">
    <source>
        <dbReference type="PROSITE" id="PS50089"/>
    </source>
</evidence>
<dbReference type="GO" id="GO:0016787">
    <property type="term" value="F:hydrolase activity"/>
    <property type="evidence" value="ECO:0007669"/>
    <property type="project" value="UniProtKB-KW"/>
</dbReference>
<dbReference type="Gene3D" id="3.40.50.300">
    <property type="entry name" value="P-loop containing nucleotide triphosphate hydrolases"/>
    <property type="match status" value="1"/>
</dbReference>
<keyword evidence="6" id="KW-0067">ATP-binding</keyword>
<evidence type="ECO:0000256" key="8">
    <source>
        <dbReference type="SAM" id="MobiDB-lite"/>
    </source>
</evidence>
<dbReference type="InterPro" id="IPR038718">
    <property type="entry name" value="SNF2-like_sf"/>
</dbReference>
<feature type="compositionally biased region" description="Basic and acidic residues" evidence="8">
    <location>
        <begin position="59"/>
        <end position="71"/>
    </location>
</feature>
<evidence type="ECO:0000259" key="11">
    <source>
        <dbReference type="PROSITE" id="PS51194"/>
    </source>
</evidence>
<keyword evidence="4" id="KW-0378">Hydrolase</keyword>
<name>A0A7D8UZJ6_9HELO</name>
<evidence type="ECO:0000259" key="10">
    <source>
        <dbReference type="PROSITE" id="PS51192"/>
    </source>
</evidence>
<gene>
    <name evidence="12" type="primary">RAD5A_2</name>
    <name evidence="12" type="ORF">LCER1_G004949</name>
</gene>
<dbReference type="InterPro" id="IPR014001">
    <property type="entry name" value="Helicase_ATP-bd"/>
</dbReference>
<organism evidence="12 13">
    <name type="scientific">Lachnellula cervina</name>
    <dbReference type="NCBI Taxonomy" id="1316786"/>
    <lineage>
        <taxon>Eukaryota</taxon>
        <taxon>Fungi</taxon>
        <taxon>Dikarya</taxon>
        <taxon>Ascomycota</taxon>
        <taxon>Pezizomycotina</taxon>
        <taxon>Leotiomycetes</taxon>
        <taxon>Helotiales</taxon>
        <taxon>Lachnaceae</taxon>
        <taxon>Lachnellula</taxon>
    </lineage>
</organism>
<dbReference type="CDD" id="cd18008">
    <property type="entry name" value="DEXDc_SHPRH-like"/>
    <property type="match status" value="1"/>
</dbReference>
<dbReference type="SMART" id="SM00490">
    <property type="entry name" value="HELICc"/>
    <property type="match status" value="1"/>
</dbReference>
<dbReference type="InterPro" id="IPR049730">
    <property type="entry name" value="SNF2/RAD54-like_C"/>
</dbReference>
<dbReference type="Pfam" id="PF00271">
    <property type="entry name" value="Helicase_C"/>
    <property type="match status" value="1"/>
</dbReference>
<keyword evidence="2" id="KW-0547">Nucleotide-binding</keyword>
<dbReference type="Proteomes" id="UP000481288">
    <property type="component" value="Unassembled WGS sequence"/>
</dbReference>
<keyword evidence="5" id="KW-0862">Zinc</keyword>
<dbReference type="InterPro" id="IPR000330">
    <property type="entry name" value="SNF2_N"/>
</dbReference>
<feature type="region of interest" description="Disordered" evidence="8">
    <location>
        <begin position="57"/>
        <end position="92"/>
    </location>
</feature>
<evidence type="ECO:0000256" key="5">
    <source>
        <dbReference type="ARBA" id="ARBA00022833"/>
    </source>
</evidence>
<dbReference type="InterPro" id="IPR017907">
    <property type="entry name" value="Znf_RING_CS"/>
</dbReference>
<sequence>MEDLSNVIIPVLSLPPGASIETIRRQKSTRNSNNTLPEPIEPLVSVGPQAINLGYITDRGLKPDKSPDISKQHPGSPNSPGLSTQSDVESTEWDEANKLPPLISIRSEFSGDFSSDGLANARAAAKNNTCFGMIHKTRAKLLDPETATRETPGKDLSKEDRLYSLELVFKDGCAFLSSPAEEMFAVLNEEAARVLRDISGLSSCRFDAYLELEEWALLQESLCKSEKHYFFPIDIVLYGSKSIRDGIGTLLSDRKIYLQHPCYAKPDTDYDNPHFLKFNGLSSALDSSLSFNSKSGNQTVSEDVFVFETKPVDELTTQSQLRQRMVTVYDSLTRSKKLERIEADIRITTKLLPHQEEALCFMEQRELGPIPKEFCLWQSRTRQNQSYYEHSITGLRTTEGPTECIGGILADDMGLGKTLTVISTIIRTAERARSFASNQDGCDFLLSENTESSQRAISRSTLVVVPSPLLIDEWLQEIETHCDGSLNVMRYHGRGRQVDPYALAESDIVLSTYHTIAAESLRPESPLYGVIWFRVVLDEAHVVRNGATKLFKAVSRISAKFRWCLTGTPVQNSLEDLASLVAFIRAGPLDSLPDFRKHIISPLVKGNDQGLNNIRLLLDSICLRRTNKLLNLPDISDEDRYIEFSALEKSLYSNTQAEMIKAVKQHDSHDRKTKGYFGIFQLQLQLRRLCNHGTFQKSFSQISGDETPFDPEEALALLKGRGEGKCVYCNIGVTGLKDIEDKVSGKFTFCGHLLCSGCLPRFEKGLNTGESTLRCPLCLRNISRDFLASEENISEGAGSNPKTALRYFEERGVSSKLSSLVRDLKQNTTEGKSIVFSCWTRSLDLVGNYLTLENIQFDRIDGTYSSSQRHNVLEHYHSDPNVRVLLMTTGTGAVGLKLTIASCVYLLEPQWNPMVESQAIARVSRLGQRRNVKVIRYLVMDTVEVVRAP</sequence>
<keyword evidence="1" id="KW-0479">Metal-binding</keyword>
<dbReference type="SMART" id="SM00487">
    <property type="entry name" value="DEXDc"/>
    <property type="match status" value="1"/>
</dbReference>
<evidence type="ECO:0000256" key="1">
    <source>
        <dbReference type="ARBA" id="ARBA00022723"/>
    </source>
</evidence>
<evidence type="ECO:0000256" key="7">
    <source>
        <dbReference type="PROSITE-ProRule" id="PRU00175"/>
    </source>
</evidence>
<dbReference type="PROSITE" id="PS51192">
    <property type="entry name" value="HELICASE_ATP_BIND_1"/>
    <property type="match status" value="1"/>
</dbReference>
<dbReference type="InterPro" id="IPR001841">
    <property type="entry name" value="Znf_RING"/>
</dbReference>
<feature type="domain" description="Helicase ATP-binding" evidence="10">
    <location>
        <begin position="398"/>
        <end position="587"/>
    </location>
</feature>
<dbReference type="AlphaFoldDB" id="A0A7D8UZJ6"/>
<keyword evidence="3 7" id="KW-0863">Zinc-finger</keyword>
<accession>A0A7D8UZJ6</accession>
<dbReference type="EMBL" id="QGMG01000268">
    <property type="protein sequence ID" value="TVY55157.1"/>
    <property type="molecule type" value="Genomic_DNA"/>
</dbReference>
<comment type="caution">
    <text evidence="12">The sequence shown here is derived from an EMBL/GenBank/DDBJ whole genome shotgun (WGS) entry which is preliminary data.</text>
</comment>
<dbReference type="GO" id="GO:0005524">
    <property type="term" value="F:ATP binding"/>
    <property type="evidence" value="ECO:0007669"/>
    <property type="project" value="UniProtKB-KW"/>
</dbReference>
<evidence type="ECO:0000256" key="4">
    <source>
        <dbReference type="ARBA" id="ARBA00022801"/>
    </source>
</evidence>
<dbReference type="GO" id="GO:0008270">
    <property type="term" value="F:zinc ion binding"/>
    <property type="evidence" value="ECO:0007669"/>
    <property type="project" value="UniProtKB-KW"/>
</dbReference>
<dbReference type="CDD" id="cd18793">
    <property type="entry name" value="SF2_C_SNF"/>
    <property type="match status" value="1"/>
</dbReference>
<feature type="compositionally biased region" description="Polar residues" evidence="8">
    <location>
        <begin position="73"/>
        <end position="88"/>
    </location>
</feature>
<dbReference type="GO" id="GO:0008094">
    <property type="term" value="F:ATP-dependent activity, acting on DNA"/>
    <property type="evidence" value="ECO:0007669"/>
    <property type="project" value="TreeGrafter"/>
</dbReference>
<dbReference type="SUPFAM" id="SSF52540">
    <property type="entry name" value="P-loop containing nucleoside triphosphate hydrolases"/>
    <property type="match status" value="2"/>
</dbReference>
<evidence type="ECO:0000256" key="3">
    <source>
        <dbReference type="ARBA" id="ARBA00022771"/>
    </source>
</evidence>
<dbReference type="PANTHER" id="PTHR45626">
    <property type="entry name" value="TRANSCRIPTION TERMINATION FACTOR 2-RELATED"/>
    <property type="match status" value="1"/>
</dbReference>
<protein>
    <submittedName>
        <fullName evidence="12">DNA repair protein RAD5A</fullName>
    </submittedName>
</protein>
<dbReference type="Gene3D" id="3.40.50.10810">
    <property type="entry name" value="Tandem AAA-ATPase domain"/>
    <property type="match status" value="1"/>
</dbReference>
<reference evidence="12 13" key="1">
    <citation type="submission" date="2018-05" db="EMBL/GenBank/DDBJ databases">
        <title>Whole genome sequencing for identification of molecular markers to develop diagnostic detection tools for the regulated plant pathogen Lachnellula willkommii.</title>
        <authorList>
            <person name="Giroux E."/>
            <person name="Bilodeau G."/>
        </authorList>
    </citation>
    <scope>NUCLEOTIDE SEQUENCE [LARGE SCALE GENOMIC DNA]</scope>
    <source>
        <strain evidence="12 13">CBS 625.97</strain>
    </source>
</reference>
<feature type="domain" description="Helicase C-terminal" evidence="11">
    <location>
        <begin position="816"/>
        <end position="949"/>
    </location>
</feature>
<evidence type="ECO:0000313" key="13">
    <source>
        <dbReference type="Proteomes" id="UP000481288"/>
    </source>
</evidence>
<dbReference type="PANTHER" id="PTHR45626:SF52">
    <property type="entry name" value="SINGLE-STRANDED DNA-DEPENDENT ATPASE (EUROFUNG)"/>
    <property type="match status" value="1"/>
</dbReference>
<dbReference type="GO" id="GO:0006281">
    <property type="term" value="P:DNA repair"/>
    <property type="evidence" value="ECO:0007669"/>
    <property type="project" value="TreeGrafter"/>
</dbReference>
<dbReference type="InterPro" id="IPR027417">
    <property type="entry name" value="P-loop_NTPase"/>
</dbReference>
<dbReference type="SUPFAM" id="SSF57850">
    <property type="entry name" value="RING/U-box"/>
    <property type="match status" value="1"/>
</dbReference>
<dbReference type="Pfam" id="PF00176">
    <property type="entry name" value="SNF2-rel_dom"/>
    <property type="match status" value="1"/>
</dbReference>
<dbReference type="PROSITE" id="PS50089">
    <property type="entry name" value="ZF_RING_2"/>
    <property type="match status" value="1"/>
</dbReference>
<dbReference type="PROSITE" id="PS00518">
    <property type="entry name" value="ZF_RING_1"/>
    <property type="match status" value="1"/>
</dbReference>
<evidence type="ECO:0000313" key="12">
    <source>
        <dbReference type="EMBL" id="TVY55157.1"/>
    </source>
</evidence>
<dbReference type="GO" id="GO:0005634">
    <property type="term" value="C:nucleus"/>
    <property type="evidence" value="ECO:0007669"/>
    <property type="project" value="TreeGrafter"/>
</dbReference>
<keyword evidence="13" id="KW-1185">Reference proteome</keyword>
<dbReference type="InterPro" id="IPR001650">
    <property type="entry name" value="Helicase_C-like"/>
</dbReference>
<dbReference type="OrthoDB" id="448448at2759"/>
<dbReference type="PROSITE" id="PS51194">
    <property type="entry name" value="HELICASE_CTER"/>
    <property type="match status" value="1"/>
</dbReference>
<evidence type="ECO:0000256" key="2">
    <source>
        <dbReference type="ARBA" id="ARBA00022741"/>
    </source>
</evidence>